<evidence type="ECO:0000313" key="4">
    <source>
        <dbReference type="WBParaSite" id="TCLT_0000450901-mRNA-1"/>
    </source>
</evidence>
<dbReference type="Proteomes" id="UP000276776">
    <property type="component" value="Unassembled WGS sequence"/>
</dbReference>
<proteinExistence type="predicted"/>
<dbReference type="OrthoDB" id="10427344at2759"/>
<accession>A0A0N5CW03</accession>
<sequence length="65" mass="7269">MLGGRPQTGPLPQGENVEEVSLMSYEERRYEKKSHNGPSEAYHEDDDDDDEEMGAGSHNVQCTQS</sequence>
<dbReference type="EMBL" id="UYYF01004291">
    <property type="protein sequence ID" value="VDN01619.1"/>
    <property type="molecule type" value="Genomic_DNA"/>
</dbReference>
<dbReference type="WBParaSite" id="TCLT_0000450901-mRNA-1">
    <property type="protein sequence ID" value="TCLT_0000450901-mRNA-1"/>
    <property type="gene ID" value="TCLT_0000450901"/>
</dbReference>
<organism evidence="4">
    <name type="scientific">Thelazia callipaeda</name>
    <name type="common">Oriental eyeworm</name>
    <name type="synonym">Parasitic nematode</name>
    <dbReference type="NCBI Taxonomy" id="103827"/>
    <lineage>
        <taxon>Eukaryota</taxon>
        <taxon>Metazoa</taxon>
        <taxon>Ecdysozoa</taxon>
        <taxon>Nematoda</taxon>
        <taxon>Chromadorea</taxon>
        <taxon>Rhabditida</taxon>
        <taxon>Spirurina</taxon>
        <taxon>Spiruromorpha</taxon>
        <taxon>Thelazioidea</taxon>
        <taxon>Thelaziidae</taxon>
        <taxon>Thelazia</taxon>
    </lineage>
</organism>
<dbReference type="AlphaFoldDB" id="A0A0N5CW03"/>
<gene>
    <name evidence="2" type="ORF">TCLT_LOCUS4498</name>
</gene>
<evidence type="ECO:0000256" key="1">
    <source>
        <dbReference type="SAM" id="MobiDB-lite"/>
    </source>
</evidence>
<name>A0A0N5CW03_THECL</name>
<evidence type="ECO:0000313" key="2">
    <source>
        <dbReference type="EMBL" id="VDN01619.1"/>
    </source>
</evidence>
<feature type="compositionally biased region" description="Basic and acidic residues" evidence="1">
    <location>
        <begin position="25"/>
        <end position="34"/>
    </location>
</feature>
<reference evidence="2 3" key="2">
    <citation type="submission" date="2018-11" db="EMBL/GenBank/DDBJ databases">
        <authorList>
            <consortium name="Pathogen Informatics"/>
        </authorList>
    </citation>
    <scope>NUCLEOTIDE SEQUENCE [LARGE SCALE GENOMIC DNA]</scope>
</reference>
<protein>
    <submittedName>
        <fullName evidence="4">CTNNB1_binding domain-containing protein</fullName>
    </submittedName>
</protein>
<reference evidence="4" key="1">
    <citation type="submission" date="2017-02" db="UniProtKB">
        <authorList>
            <consortium name="WormBaseParasite"/>
        </authorList>
    </citation>
    <scope>IDENTIFICATION</scope>
</reference>
<feature type="compositionally biased region" description="Acidic residues" evidence="1">
    <location>
        <begin position="43"/>
        <end position="53"/>
    </location>
</feature>
<evidence type="ECO:0000313" key="3">
    <source>
        <dbReference type="Proteomes" id="UP000276776"/>
    </source>
</evidence>
<feature type="region of interest" description="Disordered" evidence="1">
    <location>
        <begin position="1"/>
        <end position="65"/>
    </location>
</feature>
<dbReference type="OMA" id="GPSEAYH"/>
<keyword evidence="3" id="KW-1185">Reference proteome</keyword>